<keyword evidence="3" id="KW-0274">FAD</keyword>
<evidence type="ECO:0000259" key="4">
    <source>
        <dbReference type="Pfam" id="PF07992"/>
    </source>
</evidence>
<dbReference type="InterPro" id="IPR050260">
    <property type="entry name" value="FAD-bd_OxRdtase"/>
</dbReference>
<gene>
    <name evidence="6" type="ORF">QJS64_11040</name>
</gene>
<evidence type="ECO:0000313" key="6">
    <source>
        <dbReference type="EMBL" id="WGX74701.1"/>
    </source>
</evidence>
<dbReference type="InterPro" id="IPR016156">
    <property type="entry name" value="FAD/NAD-linked_Rdtase_dimer_sf"/>
</dbReference>
<dbReference type="PANTHER" id="PTHR43429">
    <property type="entry name" value="PYRIDINE NUCLEOTIDE-DISULFIDE OXIDOREDUCTASE DOMAIN-CONTAINING"/>
    <property type="match status" value="1"/>
</dbReference>
<evidence type="ECO:0000256" key="3">
    <source>
        <dbReference type="ARBA" id="ARBA00022827"/>
    </source>
</evidence>
<evidence type="ECO:0000256" key="2">
    <source>
        <dbReference type="ARBA" id="ARBA00022630"/>
    </source>
</evidence>
<keyword evidence="2" id="KW-0285">Flavoprotein</keyword>
<reference evidence="6 7" key="1">
    <citation type="submission" date="2023-04" db="EMBL/GenBank/DDBJ databases">
        <title>Bacteria Genome Submission.</title>
        <authorList>
            <person name="Isaac P."/>
        </authorList>
    </citation>
    <scope>NUCLEOTIDE SEQUENCE [LARGE SCALE GENOMIC DNA]</scope>
    <source>
        <strain evidence="6 7">SampleS7P1</strain>
    </source>
</reference>
<sequence length="158" mass="17541">MVVFSIGVRPNVKIANNTNIEVNKGIVVDKYMKTSSKEIYACGDVAEIDSMIWAIWPAAIDMGKVAGSNACGDKIEFKAENYPVGLDVFETKVFSIGNINDIDSFITLNKKDVYKKLFFKDDMLVGAICINDLSKNVNIIRLIEEKANLNKVLSENLL</sequence>
<dbReference type="Proteomes" id="UP001239169">
    <property type="component" value="Chromosome"/>
</dbReference>
<dbReference type="InterPro" id="IPR041575">
    <property type="entry name" value="Rubredoxin_C"/>
</dbReference>
<dbReference type="SUPFAM" id="SSF51905">
    <property type="entry name" value="FAD/NAD(P)-binding domain"/>
    <property type="match status" value="1"/>
</dbReference>
<dbReference type="EMBL" id="CP124685">
    <property type="protein sequence ID" value="WGX74701.1"/>
    <property type="molecule type" value="Genomic_DNA"/>
</dbReference>
<name>A0ABY8R1W3_PARBF</name>
<dbReference type="InterPro" id="IPR023753">
    <property type="entry name" value="FAD/NAD-binding_dom"/>
</dbReference>
<accession>A0ABY8R1W3</accession>
<protein>
    <submittedName>
        <fullName evidence="6">FAD-dependent oxidoreductase</fullName>
    </submittedName>
</protein>
<feature type="domain" description="FAD/NAD(P)-binding" evidence="4">
    <location>
        <begin position="1"/>
        <end position="63"/>
    </location>
</feature>
<dbReference type="Gene3D" id="3.30.390.30">
    <property type="match status" value="1"/>
</dbReference>
<evidence type="ECO:0000256" key="1">
    <source>
        <dbReference type="ARBA" id="ARBA00001974"/>
    </source>
</evidence>
<evidence type="ECO:0000313" key="7">
    <source>
        <dbReference type="Proteomes" id="UP001239169"/>
    </source>
</evidence>
<keyword evidence="7" id="KW-1185">Reference proteome</keyword>
<dbReference type="Gene3D" id="3.50.50.60">
    <property type="entry name" value="FAD/NAD(P)-binding domain"/>
    <property type="match status" value="1"/>
</dbReference>
<dbReference type="Pfam" id="PF18267">
    <property type="entry name" value="Rubredoxin_C"/>
    <property type="match status" value="1"/>
</dbReference>
<evidence type="ECO:0000259" key="5">
    <source>
        <dbReference type="Pfam" id="PF18267"/>
    </source>
</evidence>
<proteinExistence type="predicted"/>
<dbReference type="Pfam" id="PF07992">
    <property type="entry name" value="Pyr_redox_2"/>
    <property type="match status" value="1"/>
</dbReference>
<feature type="domain" description="NADH-rubredoxin oxidoreductase C-terminal" evidence="5">
    <location>
        <begin position="86"/>
        <end position="146"/>
    </location>
</feature>
<dbReference type="PANTHER" id="PTHR43429:SF3">
    <property type="entry name" value="NITRITE REDUCTASE [NAD(P)H]"/>
    <property type="match status" value="1"/>
</dbReference>
<organism evidence="6 7">
    <name type="scientific">Paraclostridium bifermentans</name>
    <name type="common">Clostridium bifermentans</name>
    <dbReference type="NCBI Taxonomy" id="1490"/>
    <lineage>
        <taxon>Bacteria</taxon>
        <taxon>Bacillati</taxon>
        <taxon>Bacillota</taxon>
        <taxon>Clostridia</taxon>
        <taxon>Peptostreptococcales</taxon>
        <taxon>Peptostreptococcaceae</taxon>
        <taxon>Paraclostridium</taxon>
    </lineage>
</organism>
<dbReference type="InterPro" id="IPR036188">
    <property type="entry name" value="FAD/NAD-bd_sf"/>
</dbReference>
<comment type="cofactor">
    <cofactor evidence="1">
        <name>FAD</name>
        <dbReference type="ChEBI" id="CHEBI:57692"/>
    </cofactor>
</comment>